<evidence type="ECO:0000259" key="4">
    <source>
        <dbReference type="PROSITE" id="PS01124"/>
    </source>
</evidence>
<keyword evidence="2" id="KW-0238">DNA-binding</keyword>
<dbReference type="PANTHER" id="PTHR47504:SF5">
    <property type="entry name" value="RIGHT ORIGIN-BINDING PROTEIN"/>
    <property type="match status" value="1"/>
</dbReference>
<dbReference type="InterPro" id="IPR018062">
    <property type="entry name" value="HTH_AraC-typ_CS"/>
</dbReference>
<reference evidence="5" key="1">
    <citation type="journal article" date="2021" name="mSystems">
        <title>Bacteria and Archaea Synergistically Convert Glycine Betaine to Biogenic Methane in the Formosa Cold Seep of the South China Sea.</title>
        <authorList>
            <person name="Li L."/>
            <person name="Zhang W."/>
            <person name="Zhang S."/>
            <person name="Song L."/>
            <person name="Sun Q."/>
            <person name="Zhang H."/>
            <person name="Xiang H."/>
            <person name="Dong X."/>
        </authorList>
    </citation>
    <scope>NUCLEOTIDE SEQUENCE</scope>
    <source>
        <strain evidence="5">ZWT</strain>
    </source>
</reference>
<dbReference type="InterPro" id="IPR009057">
    <property type="entry name" value="Homeodomain-like_sf"/>
</dbReference>
<dbReference type="SMART" id="SM00342">
    <property type="entry name" value="HTH_ARAC"/>
    <property type="match status" value="1"/>
</dbReference>
<dbReference type="Gene3D" id="1.10.10.60">
    <property type="entry name" value="Homeodomain-like"/>
    <property type="match status" value="2"/>
</dbReference>
<evidence type="ECO:0000313" key="6">
    <source>
        <dbReference type="Proteomes" id="UP001056429"/>
    </source>
</evidence>
<dbReference type="InterPro" id="IPR010499">
    <property type="entry name" value="AraC_E-bd"/>
</dbReference>
<proteinExistence type="predicted"/>
<protein>
    <submittedName>
        <fullName evidence="5">AraC family transcriptional regulator</fullName>
    </submittedName>
</protein>
<keyword evidence="1" id="KW-0805">Transcription regulation</keyword>
<dbReference type="Proteomes" id="UP001056429">
    <property type="component" value="Unassembled WGS sequence"/>
</dbReference>
<dbReference type="Pfam" id="PF14526">
    <property type="entry name" value="Cass2"/>
    <property type="match status" value="1"/>
</dbReference>
<dbReference type="InterPro" id="IPR018060">
    <property type="entry name" value="HTH_AraC"/>
</dbReference>
<sequence length="299" mass="35065">MDYLNSTFKAIKFIHSKYDENILVADIAESAYLSPSYFSNMFRILTGCTVKEYVNRYRLYRAATLLKETDKRIISIAFETGFSSQQSFTKKFVQQYRIPPARFRRINPLINPFPPKNLFMERGIDMNLKQSFDSVQFVTKESFLVVGIETDIDYNRGTNNIGDLYDQWNSEKLEELIPDQVNSSVVYGMTHESREDDTAKYMIGVEVSTLDNLPSGLIARRFDTCEYAVFDTTLEMETSGEFWKYFFKTWLYEQGLEQPQTVYTKNKYTYSRLPSFEVYDADFKDETSKIQIYAPILRK</sequence>
<dbReference type="SUPFAM" id="SSF46689">
    <property type="entry name" value="Homeodomain-like"/>
    <property type="match status" value="2"/>
</dbReference>
<dbReference type="EMBL" id="JAGSOJ010000004">
    <property type="protein sequence ID" value="MCM1991989.1"/>
    <property type="molecule type" value="Genomic_DNA"/>
</dbReference>
<comment type="caution">
    <text evidence="5">The sequence shown here is derived from an EMBL/GenBank/DDBJ whole genome shotgun (WGS) entry which is preliminary data.</text>
</comment>
<organism evidence="5 6">
    <name type="scientific">Oceanirhabdus seepicola</name>
    <dbReference type="NCBI Taxonomy" id="2828781"/>
    <lineage>
        <taxon>Bacteria</taxon>
        <taxon>Bacillati</taxon>
        <taxon>Bacillota</taxon>
        <taxon>Clostridia</taxon>
        <taxon>Eubacteriales</taxon>
        <taxon>Clostridiaceae</taxon>
        <taxon>Oceanirhabdus</taxon>
    </lineage>
</organism>
<dbReference type="PROSITE" id="PS00041">
    <property type="entry name" value="HTH_ARAC_FAMILY_1"/>
    <property type="match status" value="1"/>
</dbReference>
<dbReference type="Gene3D" id="3.20.80.10">
    <property type="entry name" value="Regulatory factor, effector binding domain"/>
    <property type="match status" value="1"/>
</dbReference>
<accession>A0A9J6P902</accession>
<dbReference type="GO" id="GO:0003700">
    <property type="term" value="F:DNA-binding transcription factor activity"/>
    <property type="evidence" value="ECO:0007669"/>
    <property type="project" value="InterPro"/>
</dbReference>
<dbReference type="InterPro" id="IPR011256">
    <property type="entry name" value="Reg_factor_effector_dom_sf"/>
</dbReference>
<evidence type="ECO:0000256" key="3">
    <source>
        <dbReference type="ARBA" id="ARBA00023163"/>
    </source>
</evidence>
<gene>
    <name evidence="5" type="ORF">KDK92_19785</name>
</gene>
<reference evidence="5" key="2">
    <citation type="submission" date="2021-04" db="EMBL/GenBank/DDBJ databases">
        <authorList>
            <person name="Dong X."/>
        </authorList>
    </citation>
    <scope>NUCLEOTIDE SEQUENCE</scope>
    <source>
        <strain evidence="5">ZWT</strain>
    </source>
</reference>
<dbReference type="RefSeq" id="WP_250861121.1">
    <property type="nucleotide sequence ID" value="NZ_JAGSOJ010000004.1"/>
</dbReference>
<dbReference type="AlphaFoldDB" id="A0A9J6P902"/>
<dbReference type="SUPFAM" id="SSF55136">
    <property type="entry name" value="Probable bacterial effector-binding domain"/>
    <property type="match status" value="1"/>
</dbReference>
<dbReference type="GO" id="GO:0043565">
    <property type="term" value="F:sequence-specific DNA binding"/>
    <property type="evidence" value="ECO:0007669"/>
    <property type="project" value="InterPro"/>
</dbReference>
<dbReference type="InterPro" id="IPR050959">
    <property type="entry name" value="MarA-like"/>
</dbReference>
<dbReference type="Pfam" id="PF12833">
    <property type="entry name" value="HTH_18"/>
    <property type="match status" value="1"/>
</dbReference>
<feature type="domain" description="HTH araC/xylS-type" evidence="4">
    <location>
        <begin position="8"/>
        <end position="106"/>
    </location>
</feature>
<dbReference type="PROSITE" id="PS01124">
    <property type="entry name" value="HTH_ARAC_FAMILY_2"/>
    <property type="match status" value="1"/>
</dbReference>
<evidence type="ECO:0000256" key="1">
    <source>
        <dbReference type="ARBA" id="ARBA00023015"/>
    </source>
</evidence>
<keyword evidence="6" id="KW-1185">Reference proteome</keyword>
<name>A0A9J6P902_9CLOT</name>
<dbReference type="PANTHER" id="PTHR47504">
    <property type="entry name" value="RIGHT ORIGIN-BINDING PROTEIN"/>
    <property type="match status" value="1"/>
</dbReference>
<dbReference type="SMART" id="SM00871">
    <property type="entry name" value="AraC_E_bind"/>
    <property type="match status" value="1"/>
</dbReference>
<dbReference type="InterPro" id="IPR029441">
    <property type="entry name" value="Cass2"/>
</dbReference>
<keyword evidence="3" id="KW-0804">Transcription</keyword>
<evidence type="ECO:0000256" key="2">
    <source>
        <dbReference type="ARBA" id="ARBA00023125"/>
    </source>
</evidence>
<evidence type="ECO:0000313" key="5">
    <source>
        <dbReference type="EMBL" id="MCM1991989.1"/>
    </source>
</evidence>